<keyword evidence="3" id="KW-1185">Reference proteome</keyword>
<dbReference type="Pfam" id="PF17778">
    <property type="entry name" value="WHD_BLACT"/>
    <property type="match status" value="1"/>
</dbReference>
<accession>Q2CER0</accession>
<dbReference type="STRING" id="314256.OG2516_15025"/>
<dbReference type="AlphaFoldDB" id="Q2CER0"/>
<dbReference type="OrthoDB" id="9788263at2"/>
<proteinExistence type="predicted"/>
<dbReference type="Gene3D" id="3.60.15.10">
    <property type="entry name" value="Ribonuclease Z/Hydroxyacylglutathione hydrolase-like"/>
    <property type="match status" value="1"/>
</dbReference>
<dbReference type="SUPFAM" id="SSF56281">
    <property type="entry name" value="Metallo-hydrolase/oxidoreductase"/>
    <property type="match status" value="1"/>
</dbReference>
<sequence length="305" mass="31089">MQAQARHGEPVTLRPGVVRVRAPNPSPMTGAGTNSYLVGTTDLALIDPGPDDPAHRDALLAAIDGRPVAAVVVTHAHRDHSALAPALASAVGAPVVAFGGPEAGRSAVMSRLAAEGLAGGGEGIDTDFAPDRTVGDGARLAGAGWALEVLHTPGHMGNHICLLGDGYGFCGDHVMGWASTLISPPDGDVTDFLASCARLRARAPSVLYPGHGAPVTDPAARIDWLVAHRTARETALLDALAAGPATLATLTPCLYANTPTALHPAAARNLFAHLVALVQHRRATATPALTPEALFALPGDDVAET</sequence>
<dbReference type="eggNOG" id="COG0491">
    <property type="taxonomic scope" value="Bacteria"/>
</dbReference>
<dbReference type="CDD" id="cd16278">
    <property type="entry name" value="metallo-hydrolase-like_MBL-fold"/>
    <property type="match status" value="1"/>
</dbReference>
<dbReference type="PANTHER" id="PTHR23131:SF0">
    <property type="entry name" value="ENDORIBONUCLEASE LACTB2"/>
    <property type="match status" value="1"/>
</dbReference>
<dbReference type="EMBL" id="AAOT01000016">
    <property type="protein sequence ID" value="EAR51198.1"/>
    <property type="molecule type" value="Genomic_DNA"/>
</dbReference>
<dbReference type="HOGENOM" id="CLU_048478_2_1_5"/>
<dbReference type="InterPro" id="IPR036388">
    <property type="entry name" value="WH-like_DNA-bd_sf"/>
</dbReference>
<dbReference type="PANTHER" id="PTHR23131">
    <property type="entry name" value="ENDORIBONUCLEASE LACTB2"/>
    <property type="match status" value="1"/>
</dbReference>
<evidence type="ECO:0000313" key="3">
    <source>
        <dbReference type="Proteomes" id="UP000003635"/>
    </source>
</evidence>
<dbReference type="Proteomes" id="UP000003635">
    <property type="component" value="Unassembled WGS sequence"/>
</dbReference>
<dbReference type="SMART" id="SM00849">
    <property type="entry name" value="Lactamase_B"/>
    <property type="match status" value="1"/>
</dbReference>
<dbReference type="Pfam" id="PF00753">
    <property type="entry name" value="Lactamase_B"/>
    <property type="match status" value="1"/>
</dbReference>
<organism evidence="2 3">
    <name type="scientific">Oceanicola granulosus (strain ATCC BAA-861 / DSM 15982 / KCTC 12143 / HTCC2516)</name>
    <dbReference type="NCBI Taxonomy" id="314256"/>
    <lineage>
        <taxon>Bacteria</taxon>
        <taxon>Pseudomonadati</taxon>
        <taxon>Pseudomonadota</taxon>
        <taxon>Alphaproteobacteria</taxon>
        <taxon>Rhodobacterales</taxon>
        <taxon>Roseobacteraceae</taxon>
        <taxon>Oceanicola</taxon>
    </lineage>
</organism>
<dbReference type="InterPro" id="IPR050662">
    <property type="entry name" value="Sec-metab_biosynth-thioest"/>
</dbReference>
<dbReference type="RefSeq" id="WP_007256520.1">
    <property type="nucleotide sequence ID" value="NZ_CH724108.1"/>
</dbReference>
<protein>
    <submittedName>
        <fullName evidence="2">Metallo-beta-lactamase family protein</fullName>
    </submittedName>
</protein>
<name>Q2CER0_OCEGH</name>
<dbReference type="InterPro" id="IPR001279">
    <property type="entry name" value="Metallo-B-lactamas"/>
</dbReference>
<reference evidence="2 3" key="1">
    <citation type="journal article" date="2010" name="J. Bacteriol.">
        <title>Genome sequences of Oceanicola granulosus HTCC2516(T) and Oceanicola batsensis HTCC2597(TDelta).</title>
        <authorList>
            <person name="Thrash J.C."/>
            <person name="Cho J.C."/>
            <person name="Vergin K.L."/>
            <person name="Giovannoni S.J."/>
        </authorList>
    </citation>
    <scope>NUCLEOTIDE SEQUENCE [LARGE SCALE GENOMIC DNA]</scope>
    <source>
        <strain evidence="3">ATCC BAA-861 / DSM 15982 / KCTC 12143 / HTCC2516</strain>
    </source>
</reference>
<comment type="caution">
    <text evidence="2">The sequence shown here is derived from an EMBL/GenBank/DDBJ whole genome shotgun (WGS) entry which is preliminary data.</text>
</comment>
<gene>
    <name evidence="2" type="ORF">OG2516_15025</name>
</gene>
<dbReference type="InterPro" id="IPR041516">
    <property type="entry name" value="LACTB2_WH"/>
</dbReference>
<feature type="domain" description="Metallo-beta-lactamase" evidence="1">
    <location>
        <begin position="32"/>
        <end position="211"/>
    </location>
</feature>
<evidence type="ECO:0000259" key="1">
    <source>
        <dbReference type="SMART" id="SM00849"/>
    </source>
</evidence>
<evidence type="ECO:0000313" key="2">
    <source>
        <dbReference type="EMBL" id="EAR51198.1"/>
    </source>
</evidence>
<dbReference type="InterPro" id="IPR036866">
    <property type="entry name" value="RibonucZ/Hydroxyglut_hydro"/>
</dbReference>
<dbReference type="Gene3D" id="1.10.10.10">
    <property type="entry name" value="Winged helix-like DNA-binding domain superfamily/Winged helix DNA-binding domain"/>
    <property type="match status" value="1"/>
</dbReference>